<dbReference type="Proteomes" id="UP000637819">
    <property type="component" value="Chromosome"/>
</dbReference>
<dbReference type="Gene3D" id="3.40.50.300">
    <property type="entry name" value="P-loop containing nucleotide triphosphate hydrolases"/>
    <property type="match status" value="2"/>
</dbReference>
<feature type="coiled-coil region" evidence="3">
    <location>
        <begin position="411"/>
        <end position="527"/>
    </location>
</feature>
<accession>A0A8T8DZ51</accession>
<dbReference type="PANTHER" id="PTHR32114">
    <property type="entry name" value="ABC TRANSPORTER ABCH.3"/>
    <property type="match status" value="1"/>
</dbReference>
<feature type="compositionally biased region" description="Basic and acidic residues" evidence="4">
    <location>
        <begin position="308"/>
        <end position="323"/>
    </location>
</feature>
<evidence type="ECO:0008006" key="7">
    <source>
        <dbReference type="Google" id="ProtNLM"/>
    </source>
</evidence>
<evidence type="ECO:0000313" key="6">
    <source>
        <dbReference type="Proteomes" id="UP000637819"/>
    </source>
</evidence>
<sequence length="687" mass="80590">MSSEENIIQDILEQVESSDKFTEDDKKECRKLLENNYRDISLDDREIILQRARVDNFEAISSKEIDFGGEDTVLYGENTTGKTSFIEALEFNLAGRPEHSVYRSQFELTDLIRKGRSAARTNTYWQVNGENYLISRILKRDNGLVEYPRVTQSPETRGIEEDRRDNQAKVSDLIGISPLEERLSERPYDLYRILGLFFTTSKNWRLFMDWNKAADMLDIIFRVNLTNVINASKARMEEKYSIDSDAEKATLQLNNRKDEKQTVESEIRSLEQERDRISTELADLRDQLRSVRRTLKEETDSEVNADELQSRKNTLESKEASIQRQLRDKAEQLAKKRRLINRYEDTDLKEDVDVVADEVKNLMSVPDQCPICANKVDKEQRARFLEHNHCPLCNKDVPEDRRRVEKEYQADESITAIQEKHEEKLDKLEQERDSLKFDINTLQERLEDTQSQLEQVKQVLEEGEIGELVDEREELEQEERGLEEELAKVQGKIDSKENRLEELESEVEELEALVEEFEQNNRKRQMLSSFNTIVQNKRDREQRKLKDRLEEVMLELTDYFTEGTFSDVVDVVFPDKGQYTFEIHKSDGTILDSTDPQESTAEVVLHALLFHTAVLKELDTTNRNLPLRLFVIDSAFTNEQDMWNERDLAAFLSELPDILNNYQIIISMAEIDMDLSSFKRNYRFEQF</sequence>
<dbReference type="SUPFAM" id="SSF52540">
    <property type="entry name" value="P-loop containing nucleoside triphosphate hydrolases"/>
    <property type="match status" value="1"/>
</dbReference>
<comment type="similarity">
    <text evidence="2">Belongs to the Sph1/Sph2 family.</text>
</comment>
<protein>
    <recommendedName>
        <fullName evidence="7">Rad50/SbcC-type AAA domain-containing protein</fullName>
    </recommendedName>
</protein>
<evidence type="ECO:0000256" key="3">
    <source>
        <dbReference type="SAM" id="Coils"/>
    </source>
</evidence>
<dbReference type="AlphaFoldDB" id="A0A8T8DZ51"/>
<keyword evidence="6" id="KW-1185">Reference proteome</keyword>
<organism evidence="5 6">
    <name type="scientific">Haloterrigena salifodinae</name>
    <dbReference type="NCBI Taxonomy" id="2675099"/>
    <lineage>
        <taxon>Archaea</taxon>
        <taxon>Methanobacteriati</taxon>
        <taxon>Methanobacteriota</taxon>
        <taxon>Stenosarchaea group</taxon>
        <taxon>Halobacteria</taxon>
        <taxon>Halobacteriales</taxon>
        <taxon>Natrialbaceae</taxon>
        <taxon>Haloterrigena</taxon>
    </lineage>
</organism>
<dbReference type="GeneID" id="62876910"/>
<evidence type="ECO:0000256" key="2">
    <source>
        <dbReference type="ARBA" id="ARBA00049666"/>
    </source>
</evidence>
<dbReference type="KEGG" id="hsal:JMJ58_17260"/>
<dbReference type="OrthoDB" id="308244at2157"/>
<name>A0A8T8DZ51_9EURY</name>
<reference evidence="5 6" key="1">
    <citation type="submission" date="2021-01" db="EMBL/GenBank/DDBJ databases">
        <title>Genome Sequence and Methylation Pattern of Haloterrigena salifodinae BOL5-1, An Extremely Halophilic Archaeon from a Bolivian Salt Mine.</title>
        <authorList>
            <person name="DasSarma P."/>
            <person name="Anton B.P."/>
            <person name="DasSarma S.L."/>
            <person name="von Ehrenheim H.A.L."/>
            <person name="Martinez F.L."/>
            <person name="Guzman D."/>
            <person name="Roberts R.J."/>
            <person name="DasSarma S."/>
        </authorList>
    </citation>
    <scope>NUCLEOTIDE SEQUENCE [LARGE SCALE GENOMIC DNA]</scope>
    <source>
        <strain evidence="5 6">BOL5-1</strain>
    </source>
</reference>
<gene>
    <name evidence="5" type="ORF">JMJ58_17260</name>
</gene>
<keyword evidence="1 3" id="KW-0175">Coiled coil</keyword>
<feature type="region of interest" description="Disordered" evidence="4">
    <location>
        <begin position="296"/>
        <end position="323"/>
    </location>
</feature>
<dbReference type="PANTHER" id="PTHR32114:SF2">
    <property type="entry name" value="ABC TRANSPORTER ABCH.3"/>
    <property type="match status" value="1"/>
</dbReference>
<dbReference type="EMBL" id="CP069188">
    <property type="protein sequence ID" value="QRV14657.1"/>
    <property type="molecule type" value="Genomic_DNA"/>
</dbReference>
<evidence type="ECO:0000313" key="5">
    <source>
        <dbReference type="EMBL" id="QRV14657.1"/>
    </source>
</evidence>
<dbReference type="RefSeq" id="WP_204747390.1">
    <property type="nucleotide sequence ID" value="NZ_CP069188.1"/>
</dbReference>
<proteinExistence type="inferred from homology"/>
<dbReference type="InterPro" id="IPR027417">
    <property type="entry name" value="P-loop_NTPase"/>
</dbReference>
<evidence type="ECO:0000256" key="4">
    <source>
        <dbReference type="SAM" id="MobiDB-lite"/>
    </source>
</evidence>
<evidence type="ECO:0000256" key="1">
    <source>
        <dbReference type="ARBA" id="ARBA00023054"/>
    </source>
</evidence>